<feature type="domain" description="Erythromycin biosynthesis protein CIII-like C-terminal" evidence="3">
    <location>
        <begin position="281"/>
        <end position="364"/>
    </location>
</feature>
<reference evidence="4" key="1">
    <citation type="journal article" date="2022" name="Front. Microbiol.">
        <title>Mirubactin C rescues the lethal effect of cell wall biosynthesis mutations in Bacillus subtilis.</title>
        <authorList>
            <person name="Kepplinger B."/>
            <person name="Wen X."/>
            <person name="Tyler A.R."/>
            <person name="Kim B.Y."/>
            <person name="Brown J."/>
            <person name="Banks P."/>
            <person name="Dashti Y."/>
            <person name="Mackenzie E.S."/>
            <person name="Wills C."/>
            <person name="Kawai Y."/>
            <person name="Waldron K.J."/>
            <person name="Allenby N.E.E."/>
            <person name="Wu L.J."/>
            <person name="Hall M.J."/>
            <person name="Errington J."/>
        </authorList>
    </citation>
    <scope>NUCLEOTIDE SEQUENCE</scope>
    <source>
        <strain evidence="4">MDA8-470</strain>
    </source>
</reference>
<dbReference type="RefSeq" id="WP_265546633.1">
    <property type="nucleotide sequence ID" value="NZ_CP098740.1"/>
</dbReference>
<dbReference type="InterPro" id="IPR002213">
    <property type="entry name" value="UDP_glucos_trans"/>
</dbReference>
<sequence length="406" mass="42626">MTRFLLLAHGTRGDVDPFVALARVLVRRHRDVTVLTHAPYEEAVAATGADFRAVDDAAGYARHLRRARDLLGGRHHTRVADYYGDADLFLDRVSVAGGFGQIRREVEALTGAGGDTVVVGRLTSCLSGLMAAELTGSPVCQISLSPFQSMTAPMTALHLARSAGTQLNALRAGLGLPPVTGWARWLRRADLTVGLWPRWFDAAGPASPGPLVLTGFPLGDRAAGETRRGPVPDAGREDVVVVTGGTGRMLHPGFYGSAVAGLAAAGRRGIVVTPHADLVPRVLPPGVVHRTSMPFAEVLPRVAGVVHHGGMGTLARALASGTPQLLLAHGADRPDNGARLERLGLARSLDASDWSAETVGREIARLGPAGDPGPLNGPDPMDMLADRVVALAGRARAESAERWAVR</sequence>
<evidence type="ECO:0000313" key="5">
    <source>
        <dbReference type="Proteomes" id="UP001164963"/>
    </source>
</evidence>
<accession>A0ABY6Q1S7</accession>
<dbReference type="Proteomes" id="UP001164963">
    <property type="component" value="Chromosome"/>
</dbReference>
<evidence type="ECO:0000256" key="1">
    <source>
        <dbReference type="ARBA" id="ARBA00022679"/>
    </source>
</evidence>
<evidence type="ECO:0000259" key="2">
    <source>
        <dbReference type="Pfam" id="PF03033"/>
    </source>
</evidence>
<feature type="domain" description="Glycosyltransferase family 28 N-terminal" evidence="2">
    <location>
        <begin position="4"/>
        <end position="56"/>
    </location>
</feature>
<dbReference type="PANTHER" id="PTHR48050">
    <property type="entry name" value="STEROL 3-BETA-GLUCOSYLTRANSFERASE"/>
    <property type="match status" value="1"/>
</dbReference>
<dbReference type="Pfam" id="PF03033">
    <property type="entry name" value="Glyco_transf_28"/>
    <property type="match status" value="1"/>
</dbReference>
<evidence type="ECO:0000313" key="4">
    <source>
        <dbReference type="EMBL" id="UZK58096.1"/>
    </source>
</evidence>
<name>A0ABY6Q1S7_9ACTN</name>
<dbReference type="CDD" id="cd03784">
    <property type="entry name" value="GT1_Gtf-like"/>
    <property type="match status" value="1"/>
</dbReference>
<gene>
    <name evidence="4" type="ORF">NEH16_32045</name>
</gene>
<dbReference type="SUPFAM" id="SSF53756">
    <property type="entry name" value="UDP-Glycosyltransferase/glycogen phosphorylase"/>
    <property type="match status" value="1"/>
</dbReference>
<dbReference type="Pfam" id="PF06722">
    <property type="entry name" value="EryCIII-like_C"/>
    <property type="match status" value="1"/>
</dbReference>
<dbReference type="EMBL" id="CP098740">
    <property type="protein sequence ID" value="UZK58096.1"/>
    <property type="molecule type" value="Genomic_DNA"/>
</dbReference>
<keyword evidence="5" id="KW-1185">Reference proteome</keyword>
<evidence type="ECO:0000259" key="3">
    <source>
        <dbReference type="Pfam" id="PF06722"/>
    </source>
</evidence>
<dbReference type="InterPro" id="IPR004276">
    <property type="entry name" value="GlycoTrans_28_N"/>
</dbReference>
<dbReference type="InterPro" id="IPR010610">
    <property type="entry name" value="EryCIII-like_C"/>
</dbReference>
<protein>
    <submittedName>
        <fullName evidence="4">Glycosyltransferase</fullName>
    </submittedName>
</protein>
<dbReference type="Gene3D" id="3.40.50.2000">
    <property type="entry name" value="Glycogen Phosphorylase B"/>
    <property type="match status" value="2"/>
</dbReference>
<dbReference type="PANTHER" id="PTHR48050:SF13">
    <property type="entry name" value="STEROL 3-BETA-GLUCOSYLTRANSFERASE UGT80A2"/>
    <property type="match status" value="1"/>
</dbReference>
<keyword evidence="1" id="KW-0808">Transferase</keyword>
<organism evidence="4 5">
    <name type="scientific">Streptomyces drozdowiczii</name>
    <dbReference type="NCBI Taxonomy" id="202862"/>
    <lineage>
        <taxon>Bacteria</taxon>
        <taxon>Bacillati</taxon>
        <taxon>Actinomycetota</taxon>
        <taxon>Actinomycetes</taxon>
        <taxon>Kitasatosporales</taxon>
        <taxon>Streptomycetaceae</taxon>
        <taxon>Streptomyces</taxon>
    </lineage>
</organism>
<proteinExistence type="predicted"/>
<dbReference type="InterPro" id="IPR050426">
    <property type="entry name" value="Glycosyltransferase_28"/>
</dbReference>